<proteinExistence type="predicted"/>
<gene>
    <name evidence="1" type="primary">jg16490</name>
    <name evidence="1" type="ORF">PAEG_LOCUS14016</name>
</gene>
<reference evidence="1" key="1">
    <citation type="submission" date="2022-03" db="EMBL/GenBank/DDBJ databases">
        <authorList>
            <person name="Lindestad O."/>
        </authorList>
    </citation>
    <scope>NUCLEOTIDE SEQUENCE</scope>
</reference>
<dbReference type="EMBL" id="CAKXAJ010025216">
    <property type="protein sequence ID" value="CAH2236663.1"/>
    <property type="molecule type" value="Genomic_DNA"/>
</dbReference>
<organism evidence="1 2">
    <name type="scientific">Pararge aegeria aegeria</name>
    <dbReference type="NCBI Taxonomy" id="348720"/>
    <lineage>
        <taxon>Eukaryota</taxon>
        <taxon>Metazoa</taxon>
        <taxon>Ecdysozoa</taxon>
        <taxon>Arthropoda</taxon>
        <taxon>Hexapoda</taxon>
        <taxon>Insecta</taxon>
        <taxon>Pterygota</taxon>
        <taxon>Neoptera</taxon>
        <taxon>Endopterygota</taxon>
        <taxon>Lepidoptera</taxon>
        <taxon>Glossata</taxon>
        <taxon>Ditrysia</taxon>
        <taxon>Papilionoidea</taxon>
        <taxon>Nymphalidae</taxon>
        <taxon>Satyrinae</taxon>
        <taxon>Satyrini</taxon>
        <taxon>Parargina</taxon>
        <taxon>Pararge</taxon>
    </lineage>
</organism>
<name>A0A8S4RJD0_9NEOP</name>
<protein>
    <submittedName>
        <fullName evidence="1">Jg16490 protein</fullName>
    </submittedName>
</protein>
<dbReference type="AlphaFoldDB" id="A0A8S4RJD0"/>
<evidence type="ECO:0000313" key="2">
    <source>
        <dbReference type="Proteomes" id="UP000838756"/>
    </source>
</evidence>
<comment type="caution">
    <text evidence="1">The sequence shown here is derived from an EMBL/GenBank/DDBJ whole genome shotgun (WGS) entry which is preliminary data.</text>
</comment>
<evidence type="ECO:0000313" key="1">
    <source>
        <dbReference type="EMBL" id="CAH2236663.1"/>
    </source>
</evidence>
<accession>A0A8S4RJD0</accession>
<keyword evidence="2" id="KW-1185">Reference proteome</keyword>
<dbReference type="Proteomes" id="UP000838756">
    <property type="component" value="Unassembled WGS sequence"/>
</dbReference>
<sequence length="80" mass="9074">MMQQITRIGGIDEKDELSLEKPLLEFVIKAGTSYVNTRWETTTLNVGEANLVREVSSIVRPFLSCAALLCFDLKHHWLPV</sequence>